<evidence type="ECO:0000313" key="6">
    <source>
        <dbReference type="Proteomes" id="UP000639403"/>
    </source>
</evidence>
<dbReference type="InterPro" id="IPR020574">
    <property type="entry name" value="Ribosomal_uS9_CS"/>
</dbReference>
<comment type="similarity">
    <text evidence="1 4">Belongs to the universal ribosomal protein uS9 family.</text>
</comment>
<dbReference type="GO" id="GO:0022627">
    <property type="term" value="C:cytosolic small ribosomal subunit"/>
    <property type="evidence" value="ECO:0007669"/>
    <property type="project" value="TreeGrafter"/>
</dbReference>
<evidence type="ECO:0000256" key="3">
    <source>
        <dbReference type="ARBA" id="ARBA00023274"/>
    </source>
</evidence>
<evidence type="ECO:0000313" key="5">
    <source>
        <dbReference type="EMBL" id="KAF9822116.1"/>
    </source>
</evidence>
<dbReference type="PROSITE" id="PS00360">
    <property type="entry name" value="RIBOSOMAL_S9"/>
    <property type="match status" value="1"/>
</dbReference>
<dbReference type="Proteomes" id="UP000639403">
    <property type="component" value="Unassembled WGS sequence"/>
</dbReference>
<proteinExistence type="inferred from homology"/>
<reference evidence="5" key="1">
    <citation type="submission" date="2020-11" db="EMBL/GenBank/DDBJ databases">
        <authorList>
            <person name="Koelle M."/>
            <person name="Horta M.A.C."/>
            <person name="Nowrousian M."/>
            <person name="Ohm R.A."/>
            <person name="Benz P."/>
            <person name="Pilgard A."/>
        </authorList>
    </citation>
    <scope>NUCLEOTIDE SEQUENCE</scope>
    <source>
        <strain evidence="5">FPRL280</strain>
    </source>
</reference>
<evidence type="ECO:0000256" key="1">
    <source>
        <dbReference type="ARBA" id="ARBA00005251"/>
    </source>
</evidence>
<comment type="caution">
    <text evidence="5">The sequence shown here is derived from an EMBL/GenBank/DDBJ whole genome shotgun (WGS) entry which is preliminary data.</text>
</comment>
<dbReference type="Pfam" id="PF00380">
    <property type="entry name" value="Ribosomal_S9"/>
    <property type="match status" value="1"/>
</dbReference>
<name>A0A8H7PC66_9APHY</name>
<sequence length="195" mass="21493">MASSAKAVQTFGKKKTATAVAHAKEGRGLIHINGSPINLLQPEILRLKVYEPVLVAGEENFGVMDIRVRVKGGGHTSQVYAIRQAIAKALVAYYAKFIDAYSAMELKKKLVAYDRTLLIADPRRMEPKKFGGGGARARRQKSCVSFWPCNRSALLKSFPGTVKLHWLSIRFALSCSTIIVSTPMSWQYAVFMGTT</sequence>
<dbReference type="InterPro" id="IPR020568">
    <property type="entry name" value="Ribosomal_Su5_D2-typ_SF"/>
</dbReference>
<evidence type="ECO:0000256" key="2">
    <source>
        <dbReference type="ARBA" id="ARBA00022980"/>
    </source>
</evidence>
<protein>
    <recommendedName>
        <fullName evidence="7">40S ribosomal protein S16</fullName>
    </recommendedName>
</protein>
<dbReference type="InterPro" id="IPR014721">
    <property type="entry name" value="Ribsml_uS5_D2-typ_fold_subgr"/>
</dbReference>
<dbReference type="GO" id="GO:0006412">
    <property type="term" value="P:translation"/>
    <property type="evidence" value="ECO:0007669"/>
    <property type="project" value="InterPro"/>
</dbReference>
<evidence type="ECO:0000256" key="4">
    <source>
        <dbReference type="RuleBase" id="RU003815"/>
    </source>
</evidence>
<dbReference type="Gene3D" id="3.30.230.10">
    <property type="match status" value="1"/>
</dbReference>
<dbReference type="EMBL" id="JADOXO010000001">
    <property type="protein sequence ID" value="KAF9822116.1"/>
    <property type="molecule type" value="Genomic_DNA"/>
</dbReference>
<accession>A0A8H7PC66</accession>
<keyword evidence="2 4" id="KW-0689">Ribosomal protein</keyword>
<dbReference type="FunFam" id="3.30.230.10:FF:000007">
    <property type="entry name" value="40S ribosomal protein S16"/>
    <property type="match status" value="1"/>
</dbReference>
<dbReference type="PANTHER" id="PTHR21569">
    <property type="entry name" value="RIBOSOMAL PROTEIN S9"/>
    <property type="match status" value="1"/>
</dbReference>
<dbReference type="GO" id="GO:0000462">
    <property type="term" value="P:maturation of SSU-rRNA from tricistronic rRNA transcript (SSU-rRNA, 5.8S rRNA, LSU-rRNA)"/>
    <property type="evidence" value="ECO:0007669"/>
    <property type="project" value="TreeGrafter"/>
</dbReference>
<keyword evidence="3 4" id="KW-0687">Ribonucleoprotein</keyword>
<dbReference type="GO" id="GO:0003723">
    <property type="term" value="F:RNA binding"/>
    <property type="evidence" value="ECO:0007669"/>
    <property type="project" value="TreeGrafter"/>
</dbReference>
<dbReference type="GO" id="GO:0003735">
    <property type="term" value="F:structural constituent of ribosome"/>
    <property type="evidence" value="ECO:0007669"/>
    <property type="project" value="InterPro"/>
</dbReference>
<reference evidence="5" key="2">
    <citation type="journal article" name="Front. Microbiol.">
        <title>Degradative Capacity of Two Strains of Rhodonia placenta: From Phenotype to Genotype.</title>
        <authorList>
            <person name="Kolle M."/>
            <person name="Horta M.A.C."/>
            <person name="Nowrousian M."/>
            <person name="Ohm R.A."/>
            <person name="Benz J.P."/>
            <person name="Pilgard A."/>
        </authorList>
    </citation>
    <scope>NUCLEOTIDE SEQUENCE</scope>
    <source>
        <strain evidence="5">FPRL280</strain>
    </source>
</reference>
<evidence type="ECO:0008006" key="7">
    <source>
        <dbReference type="Google" id="ProtNLM"/>
    </source>
</evidence>
<dbReference type="AlphaFoldDB" id="A0A8H7PC66"/>
<dbReference type="InterPro" id="IPR000754">
    <property type="entry name" value="Ribosomal_uS9"/>
</dbReference>
<dbReference type="SUPFAM" id="SSF54211">
    <property type="entry name" value="Ribosomal protein S5 domain 2-like"/>
    <property type="match status" value="1"/>
</dbReference>
<gene>
    <name evidence="5" type="ORF">IEO21_00110</name>
</gene>
<dbReference type="PANTHER" id="PTHR21569:SF16">
    <property type="entry name" value="RIBOSOMAL PROTEIN S16"/>
    <property type="match status" value="1"/>
</dbReference>
<organism evidence="5 6">
    <name type="scientific">Rhodonia placenta</name>
    <dbReference type="NCBI Taxonomy" id="104341"/>
    <lineage>
        <taxon>Eukaryota</taxon>
        <taxon>Fungi</taxon>
        <taxon>Dikarya</taxon>
        <taxon>Basidiomycota</taxon>
        <taxon>Agaricomycotina</taxon>
        <taxon>Agaricomycetes</taxon>
        <taxon>Polyporales</taxon>
        <taxon>Adustoporiaceae</taxon>
        <taxon>Rhodonia</taxon>
    </lineage>
</organism>